<dbReference type="PRINTS" id="PR00419">
    <property type="entry name" value="ADXRDTASE"/>
</dbReference>
<evidence type="ECO:0000259" key="2">
    <source>
        <dbReference type="Pfam" id="PF01593"/>
    </source>
</evidence>
<dbReference type="GO" id="GO:0016491">
    <property type="term" value="F:oxidoreductase activity"/>
    <property type="evidence" value="ECO:0007669"/>
    <property type="project" value="InterPro"/>
</dbReference>
<dbReference type="SUPFAM" id="SSF51905">
    <property type="entry name" value="FAD/NAD(P)-binding domain"/>
    <property type="match status" value="1"/>
</dbReference>
<protein>
    <submittedName>
        <fullName evidence="3">FAD dependent oxidoreductase family protein</fullName>
    </submittedName>
</protein>
<name>A0A292GQK4_9HYPH</name>
<evidence type="ECO:0000313" key="3">
    <source>
        <dbReference type="EMBL" id="BBA73547.1"/>
    </source>
</evidence>
<dbReference type="InterPro" id="IPR036188">
    <property type="entry name" value="FAD/NAD-bd_sf"/>
</dbReference>
<evidence type="ECO:0000256" key="1">
    <source>
        <dbReference type="ARBA" id="ARBA00006046"/>
    </source>
</evidence>
<dbReference type="InterPro" id="IPR002937">
    <property type="entry name" value="Amino_oxidase"/>
</dbReference>
<sequence length="481" mass="51988">MTSIKSVGVIGAGLSGLAAATLLARKGIQVKIYEAGPKIGGACSTTTVDGYTFNEGALYVALPEIIDFAFDRLGIDRQTVLPLRPITAVQTTWLPDDTTITFHRGRTVHIDRAGFVSNETRAHQELDALRAKWQPVLRLLADEILTQPFSLSRLLCKGWRHLPKLQGTVAAELNRMISDPSLRAALAGITLYTGLPPEQLPVLQIVGLVAMLTDRFYLPVGGMGRIPAVLADALAGHGGQVHLNARVNRILVDRGRVAGLEVAGYGRQEFDAVISSTSAMTTFSSLLGEEHVPRNHLRKVRAAPLSHKALSIQLGLSNTIDAPSHFMSRIPFMEEQYRLLRPSDGSAGWLNYTVPTVTMPELAPPGASIVELYPSVDQAISAEDWTDGQANAIADAAIRTLEGIHSTKIAVKRVRSPRYFLEHMNLYGGAIYGLSPAADFRAQFPHRPAIPGLYQAGQTTYPGYGIGPAVMSGIFAAEEME</sequence>
<reference evidence="3" key="1">
    <citation type="submission" date="2016-07" db="EMBL/GenBank/DDBJ databases">
        <title>Genomics reveals synergistic degradation of pyrene by five bacteria in a mangrove sediment-derived bacterial consortium.</title>
        <authorList>
            <person name="Wanapaisan P."/>
            <person name="Vejarano F."/>
            <person name="Chakraborty J."/>
            <person name="Shintani M."/>
            <person name="Muangchinda C."/>
            <person name="Laothamteep N."/>
            <person name="Suzuki-Minakuchi C."/>
            <person name="Inoue K."/>
            <person name="Nojiri H."/>
            <person name="Pinyakong O."/>
        </authorList>
    </citation>
    <scope>NUCLEOTIDE SEQUENCE</scope>
    <source>
        <strain evidence="3">PW1</strain>
    </source>
</reference>
<dbReference type="PANTHER" id="PTHR43734">
    <property type="entry name" value="PHYTOENE DESATURASE"/>
    <property type="match status" value="1"/>
</dbReference>
<proteinExistence type="inferred from homology"/>
<dbReference type="Gene3D" id="3.50.50.60">
    <property type="entry name" value="FAD/NAD(P)-binding domain"/>
    <property type="match status" value="2"/>
</dbReference>
<feature type="domain" description="Amine oxidase" evidence="2">
    <location>
        <begin position="14"/>
        <end position="480"/>
    </location>
</feature>
<dbReference type="Pfam" id="PF01593">
    <property type="entry name" value="Amino_oxidase"/>
    <property type="match status" value="1"/>
</dbReference>
<dbReference type="EMBL" id="LC171366">
    <property type="protein sequence ID" value="BBA73547.1"/>
    <property type="molecule type" value="Genomic_DNA"/>
</dbReference>
<dbReference type="AlphaFoldDB" id="A0A292GQK4"/>
<accession>A0A292GQK4</accession>
<dbReference type="PANTHER" id="PTHR43734:SF4">
    <property type="entry name" value="AMINE OXIDASE DOMAIN-CONTAINING PROTEIN"/>
    <property type="match status" value="1"/>
</dbReference>
<comment type="similarity">
    <text evidence="1">Belongs to the carotenoid/retinoid oxidoreductase family.</text>
</comment>
<organism evidence="3">
    <name type="scientific">Ochrobactrum sp. PW1</name>
    <dbReference type="NCBI Taxonomy" id="1882222"/>
    <lineage>
        <taxon>Bacteria</taxon>
        <taxon>Pseudomonadati</taxon>
        <taxon>Pseudomonadota</taxon>
        <taxon>Alphaproteobacteria</taxon>
        <taxon>Hyphomicrobiales</taxon>
        <taxon>Brucellaceae</taxon>
        <taxon>Brucella/Ochrobactrum group</taxon>
        <taxon>Ochrobactrum</taxon>
    </lineage>
</organism>